<dbReference type="InterPro" id="IPR008918">
    <property type="entry name" value="HhH2"/>
</dbReference>
<dbReference type="InterPro" id="IPR018320">
    <property type="entry name" value="DNA_polymerase_1"/>
</dbReference>
<dbReference type="GO" id="GO:0003677">
    <property type="term" value="F:DNA binding"/>
    <property type="evidence" value="ECO:0007669"/>
    <property type="project" value="UniProtKB-UniRule"/>
</dbReference>
<dbReference type="SUPFAM" id="SSF56672">
    <property type="entry name" value="DNA/RNA polymerases"/>
    <property type="match status" value="1"/>
</dbReference>
<dbReference type="PROSITE" id="PS00447">
    <property type="entry name" value="DNA_POLYMERASE_A"/>
    <property type="match status" value="1"/>
</dbReference>
<dbReference type="Gene3D" id="1.20.1060.10">
    <property type="entry name" value="Taq DNA Polymerase, Chain T, domain 4"/>
    <property type="match status" value="1"/>
</dbReference>
<evidence type="ECO:0000256" key="5">
    <source>
        <dbReference type="ARBA" id="ARBA00022695"/>
    </source>
</evidence>
<dbReference type="PRINTS" id="PR00868">
    <property type="entry name" value="DNAPOLI"/>
</dbReference>
<dbReference type="CDD" id="cd06140">
    <property type="entry name" value="DNA_polA_I_Bacillus_like_exo"/>
    <property type="match status" value="1"/>
</dbReference>
<dbReference type="Gene3D" id="3.40.50.1010">
    <property type="entry name" value="5'-nuclease"/>
    <property type="match status" value="1"/>
</dbReference>
<dbReference type="FunFam" id="1.10.150.20:FF:000002">
    <property type="entry name" value="DNA polymerase I"/>
    <property type="match status" value="1"/>
</dbReference>
<dbReference type="SUPFAM" id="SSF47807">
    <property type="entry name" value="5' to 3' exonuclease, C-terminal subdomain"/>
    <property type="match status" value="1"/>
</dbReference>
<dbReference type="InterPro" id="IPR020045">
    <property type="entry name" value="DNA_polI_H3TH"/>
</dbReference>
<dbReference type="NCBIfam" id="TIGR00593">
    <property type="entry name" value="pola"/>
    <property type="match status" value="1"/>
</dbReference>
<dbReference type="GO" id="GO:0006302">
    <property type="term" value="P:double-strand break repair"/>
    <property type="evidence" value="ECO:0007669"/>
    <property type="project" value="TreeGrafter"/>
</dbReference>
<dbReference type="InterPro" id="IPR036279">
    <property type="entry name" value="5-3_exonuclease_C_sf"/>
</dbReference>
<evidence type="ECO:0000256" key="8">
    <source>
        <dbReference type="ARBA" id="ARBA00022763"/>
    </source>
</evidence>
<keyword evidence="7" id="KW-0540">Nuclease</keyword>
<evidence type="ECO:0000256" key="11">
    <source>
        <dbReference type="ARBA" id="ARBA00022932"/>
    </source>
</evidence>
<evidence type="ECO:0000256" key="14">
    <source>
        <dbReference type="ARBA" id="ARBA00049244"/>
    </source>
</evidence>
<dbReference type="Pfam" id="PF22619">
    <property type="entry name" value="DNA_polI_exo1"/>
    <property type="match status" value="1"/>
</dbReference>
<dbReference type="InterPro" id="IPR001098">
    <property type="entry name" value="DNA-dir_DNA_pol_A_palm_dom"/>
</dbReference>
<evidence type="ECO:0000256" key="16">
    <source>
        <dbReference type="RuleBase" id="RU004460"/>
    </source>
</evidence>
<keyword evidence="9 16" id="KW-0378">Hydrolase</keyword>
<protein>
    <recommendedName>
        <fullName evidence="3 15">DNA polymerase I</fullName>
        <ecNumber evidence="2 15">2.7.7.7</ecNumber>
    </recommendedName>
</protein>
<sequence length="880" mass="99877">MLSDKFILVDGNSLANRAFYAIPMLSNSQGFITNAIYGFYNMLCRILEDEKPKFMAIAFDKGKIVFRHQDYQEYKAQRKGMPDELRPQFPVLKELLKAMNLAIFEIEGYEADDIIGTLVKWGEKEGLQNIIVTGDRDAFQLISPQTQVVLTRKGITELELYNEEILREKYGLKPSQMIDLKGLMGDASDNIPGIPGVGEKTALKLVLEYGDIENVLAHAGDFQGKKLGQLLLEYADQARLSKKLATIECCVPLEITKEALLVREPDYPRVLQHLQELEFKNSIQAVMEKMASRGNQAEEKEQLLPAGLVINDRASLAPYLSTVKERLCLLLKTTGEGMTGARITGLGLLSPSREPLWLEWENDSELKDMLEEFKTYLEDEHLPKTVHDTKKAILALAPYRIALRGVDYDTLLMAYLLNPSRPETNLSLLAAEYLGRRSVFENEKEEAFFQLQSMEDLGPRLRKELEEQEMWDLYGELELPLSYVLAKMELTGVRLDRKILIEIGEELDKAINKYTSEIYDLAGEEFNINSPKQLGVILFEKLGLTKGKKTKTGYSTSADVLEALAQEHEIVANILHYRQLVKLKSTYIDGLQAIIDPATGKVHTSFNQAVTATGRLSSTEPNLQNIPIRMEEGRRIRKAFIPSRDDYMLLTADYSQIELRVLAHIAQDEVLIEAFLEDQDIHIRTASEVFGVRMEYVTKEMRRAAKAVNFGIVYGISDFGLSQDLGITRAEAKAYIDSYFARYRGVKDYIDRVIAQAREKGYVVTLLNRRRYLPDILSRNFHLRSFAERAAMNTPIQGSAADIIKLAMLKLQEVIEKEQPEARMILQVHDELIFEVPREKIPLMGAIVNEVMSQAYPLAVPLKVDLQTGPNWYDLVPLKV</sequence>
<dbReference type="Pfam" id="PF01367">
    <property type="entry name" value="5_3_exonuc"/>
    <property type="match status" value="1"/>
</dbReference>
<feature type="domain" description="DNA-directed DNA polymerase family A palm" evidence="18">
    <location>
        <begin position="633"/>
        <end position="840"/>
    </location>
</feature>
<dbReference type="SUPFAM" id="SSF88723">
    <property type="entry name" value="PIN domain-like"/>
    <property type="match status" value="1"/>
</dbReference>
<dbReference type="OrthoDB" id="9806424at2"/>
<keyword evidence="8 16" id="KW-0227">DNA damage</keyword>
<name>A0A7G6E817_THEFR</name>
<dbReference type="Proteomes" id="UP000515847">
    <property type="component" value="Chromosome"/>
</dbReference>
<dbReference type="Gene3D" id="3.30.70.370">
    <property type="match status" value="1"/>
</dbReference>
<accession>A0A7G6E817</accession>
<dbReference type="FunFam" id="1.10.150.20:FF:000003">
    <property type="entry name" value="DNA polymerase I"/>
    <property type="match status" value="1"/>
</dbReference>
<dbReference type="PANTHER" id="PTHR10133">
    <property type="entry name" value="DNA POLYMERASE I"/>
    <property type="match status" value="1"/>
</dbReference>
<evidence type="ECO:0000256" key="15">
    <source>
        <dbReference type="NCBIfam" id="TIGR00593"/>
    </source>
</evidence>
<dbReference type="Gene3D" id="3.30.420.10">
    <property type="entry name" value="Ribonuclease H-like superfamily/Ribonuclease H"/>
    <property type="match status" value="1"/>
</dbReference>
<dbReference type="Pfam" id="PF00476">
    <property type="entry name" value="DNA_pol_A"/>
    <property type="match status" value="1"/>
</dbReference>
<dbReference type="EC" id="2.7.7.7" evidence="2 15"/>
<keyword evidence="10 16" id="KW-0269">Exonuclease</keyword>
<dbReference type="PANTHER" id="PTHR10133:SF27">
    <property type="entry name" value="DNA POLYMERASE NU"/>
    <property type="match status" value="1"/>
</dbReference>
<keyword evidence="5 16" id="KW-0548">Nucleotidyltransferase</keyword>
<dbReference type="CDD" id="cd08637">
    <property type="entry name" value="DNA_pol_A_pol_I_C"/>
    <property type="match status" value="1"/>
</dbReference>
<dbReference type="GO" id="GO:0008409">
    <property type="term" value="F:5'-3' exonuclease activity"/>
    <property type="evidence" value="ECO:0007669"/>
    <property type="project" value="UniProtKB-UniRule"/>
</dbReference>
<dbReference type="Gene3D" id="1.10.150.20">
    <property type="entry name" value="5' to 3' exonuclease, C-terminal subdomain"/>
    <property type="match status" value="2"/>
</dbReference>
<proteinExistence type="inferred from homology"/>
<dbReference type="SMART" id="SM00279">
    <property type="entry name" value="HhH2"/>
    <property type="match status" value="1"/>
</dbReference>
<dbReference type="EMBL" id="CP045798">
    <property type="protein sequence ID" value="QNB48221.1"/>
    <property type="molecule type" value="Genomic_DNA"/>
</dbReference>
<dbReference type="InterPro" id="IPR002298">
    <property type="entry name" value="DNA_polymerase_A"/>
</dbReference>
<dbReference type="FunFam" id="3.40.50.1010:FF:000001">
    <property type="entry name" value="DNA polymerase I"/>
    <property type="match status" value="1"/>
</dbReference>
<evidence type="ECO:0000256" key="6">
    <source>
        <dbReference type="ARBA" id="ARBA00022705"/>
    </source>
</evidence>
<comment type="function">
    <text evidence="16">In addition to polymerase activity, this DNA polymerase exhibits 5'-3' exonuclease activity.</text>
</comment>
<evidence type="ECO:0000256" key="2">
    <source>
        <dbReference type="ARBA" id="ARBA00012417"/>
    </source>
</evidence>
<evidence type="ECO:0000256" key="13">
    <source>
        <dbReference type="ARBA" id="ARBA00023204"/>
    </source>
</evidence>
<comment type="similarity">
    <text evidence="1 16">Belongs to the DNA polymerase type-A family.</text>
</comment>
<evidence type="ECO:0000256" key="9">
    <source>
        <dbReference type="ARBA" id="ARBA00022801"/>
    </source>
</evidence>
<dbReference type="InterPro" id="IPR036397">
    <property type="entry name" value="RNaseH_sf"/>
</dbReference>
<dbReference type="KEGG" id="tfr:BR63_00095"/>
<dbReference type="SMART" id="SM00482">
    <property type="entry name" value="POLAc"/>
    <property type="match status" value="1"/>
</dbReference>
<evidence type="ECO:0000256" key="3">
    <source>
        <dbReference type="ARBA" id="ARBA00020311"/>
    </source>
</evidence>
<keyword evidence="12 16" id="KW-0238">DNA-binding</keyword>
<evidence type="ECO:0000313" key="20">
    <source>
        <dbReference type="Proteomes" id="UP000515847"/>
    </source>
</evidence>
<dbReference type="InterPro" id="IPR043502">
    <property type="entry name" value="DNA/RNA_pol_sf"/>
</dbReference>
<evidence type="ECO:0000256" key="1">
    <source>
        <dbReference type="ARBA" id="ARBA00007705"/>
    </source>
</evidence>
<dbReference type="InterPro" id="IPR020046">
    <property type="entry name" value="5-3_exonucl_a-hlix_arch_N"/>
</dbReference>
<dbReference type="InterPro" id="IPR002421">
    <property type="entry name" value="5-3_exonuclease"/>
</dbReference>
<evidence type="ECO:0000259" key="17">
    <source>
        <dbReference type="SMART" id="SM00475"/>
    </source>
</evidence>
<dbReference type="SMART" id="SM00475">
    <property type="entry name" value="53EXOc"/>
    <property type="match status" value="1"/>
</dbReference>
<feature type="domain" description="5'-3' exonuclease" evidence="17">
    <location>
        <begin position="4"/>
        <end position="263"/>
    </location>
</feature>
<organism evidence="19 20">
    <name type="scientific">Thermanaerosceptrum fracticalcis</name>
    <dbReference type="NCBI Taxonomy" id="1712410"/>
    <lineage>
        <taxon>Bacteria</taxon>
        <taxon>Bacillati</taxon>
        <taxon>Bacillota</taxon>
        <taxon>Clostridia</taxon>
        <taxon>Eubacteriales</taxon>
        <taxon>Peptococcaceae</taxon>
        <taxon>Thermanaerosceptrum</taxon>
    </lineage>
</organism>
<dbReference type="InterPro" id="IPR012337">
    <property type="entry name" value="RNaseH-like_sf"/>
</dbReference>
<dbReference type="GO" id="GO:0006261">
    <property type="term" value="P:DNA-templated DNA replication"/>
    <property type="evidence" value="ECO:0007669"/>
    <property type="project" value="UniProtKB-UniRule"/>
</dbReference>
<dbReference type="NCBIfam" id="NF004397">
    <property type="entry name" value="PRK05755.1"/>
    <property type="match status" value="1"/>
</dbReference>
<evidence type="ECO:0000259" key="18">
    <source>
        <dbReference type="SMART" id="SM00482"/>
    </source>
</evidence>
<dbReference type="AlphaFoldDB" id="A0A7G6E817"/>
<dbReference type="SUPFAM" id="SSF53098">
    <property type="entry name" value="Ribonuclease H-like"/>
    <property type="match status" value="1"/>
</dbReference>
<gene>
    <name evidence="16 19" type="primary">polA</name>
    <name evidence="19" type="ORF">BR63_00095</name>
</gene>
<dbReference type="CDD" id="cd09859">
    <property type="entry name" value="PIN_53EXO"/>
    <property type="match status" value="1"/>
</dbReference>
<reference evidence="19 20" key="1">
    <citation type="journal article" date="2019" name="Front. Microbiol.">
        <title>Thermoanaerosceptrum fracticalcis gen. nov. sp. nov., a Novel Fumarate-Fermenting Microorganism From a Deep Fractured Carbonate Aquifer of the US Great Basin.</title>
        <authorList>
            <person name="Hamilton-Brehm S.D."/>
            <person name="Stewart L.E."/>
            <person name="Zavarin M."/>
            <person name="Caldwell M."/>
            <person name="Lawson P.A."/>
            <person name="Onstott T.C."/>
            <person name="Grzymski J."/>
            <person name="Neveux I."/>
            <person name="Lollar B.S."/>
            <person name="Russell C.E."/>
            <person name="Moser D.P."/>
        </authorList>
    </citation>
    <scope>NUCLEOTIDE SEQUENCE [LARGE SCALE GENOMIC DNA]</scope>
    <source>
        <strain evidence="19 20">DRI-13</strain>
    </source>
</reference>
<dbReference type="GO" id="GO:0003887">
    <property type="term" value="F:DNA-directed DNA polymerase activity"/>
    <property type="evidence" value="ECO:0007669"/>
    <property type="project" value="UniProtKB-UniRule"/>
</dbReference>
<keyword evidence="20" id="KW-1185">Reference proteome</keyword>
<evidence type="ECO:0000256" key="10">
    <source>
        <dbReference type="ARBA" id="ARBA00022839"/>
    </source>
</evidence>
<evidence type="ECO:0000256" key="4">
    <source>
        <dbReference type="ARBA" id="ARBA00022679"/>
    </source>
</evidence>
<evidence type="ECO:0000256" key="12">
    <source>
        <dbReference type="ARBA" id="ARBA00023125"/>
    </source>
</evidence>
<comment type="catalytic activity">
    <reaction evidence="14 16">
        <text>DNA(n) + a 2'-deoxyribonucleoside 5'-triphosphate = DNA(n+1) + diphosphate</text>
        <dbReference type="Rhea" id="RHEA:22508"/>
        <dbReference type="Rhea" id="RHEA-COMP:17339"/>
        <dbReference type="Rhea" id="RHEA-COMP:17340"/>
        <dbReference type="ChEBI" id="CHEBI:33019"/>
        <dbReference type="ChEBI" id="CHEBI:61560"/>
        <dbReference type="ChEBI" id="CHEBI:173112"/>
        <dbReference type="EC" id="2.7.7.7"/>
    </reaction>
</comment>
<keyword evidence="13 16" id="KW-0234">DNA repair</keyword>
<evidence type="ECO:0000313" key="19">
    <source>
        <dbReference type="EMBL" id="QNB48221.1"/>
    </source>
</evidence>
<keyword evidence="4 16" id="KW-0808">Transferase</keyword>
<keyword evidence="11 16" id="KW-0239">DNA-directed DNA polymerase</keyword>
<dbReference type="Pfam" id="PF02739">
    <property type="entry name" value="5_3_exonuc_N"/>
    <property type="match status" value="1"/>
</dbReference>
<evidence type="ECO:0000256" key="7">
    <source>
        <dbReference type="ARBA" id="ARBA00022722"/>
    </source>
</evidence>
<comment type="subunit">
    <text evidence="16">Single-chain monomer with multiple functions.</text>
</comment>
<dbReference type="InterPro" id="IPR054690">
    <property type="entry name" value="DNA_polI_exonuclease"/>
</dbReference>
<keyword evidence="6 16" id="KW-0235">DNA replication</keyword>
<dbReference type="FunFam" id="1.20.1060.10:FF:000001">
    <property type="entry name" value="DNA polymerase I"/>
    <property type="match status" value="1"/>
</dbReference>
<dbReference type="InterPro" id="IPR029060">
    <property type="entry name" value="PIN-like_dom_sf"/>
</dbReference>
<dbReference type="InterPro" id="IPR019760">
    <property type="entry name" value="DNA-dir_DNA_pol_A_CS"/>
</dbReference>
<dbReference type="CDD" id="cd09898">
    <property type="entry name" value="H3TH_53EXO"/>
    <property type="match status" value="1"/>
</dbReference>